<proteinExistence type="predicted"/>
<dbReference type="Pfam" id="PF13217">
    <property type="entry name" value="DUF4025"/>
    <property type="match status" value="1"/>
</dbReference>
<keyword evidence="3" id="KW-1185">Reference proteome</keyword>
<evidence type="ECO:0000313" key="2">
    <source>
        <dbReference type="EMBL" id="KAA9023630.1"/>
    </source>
</evidence>
<comment type="caution">
    <text evidence="2">The sequence shown here is derived from an EMBL/GenBank/DDBJ whole genome shotgun (WGS) entry which is preliminary data.</text>
</comment>
<organism evidence="2 3">
    <name type="scientific">Niallia endozanthoxylica</name>
    <dbReference type="NCBI Taxonomy" id="2036016"/>
    <lineage>
        <taxon>Bacteria</taxon>
        <taxon>Bacillati</taxon>
        <taxon>Bacillota</taxon>
        <taxon>Bacilli</taxon>
        <taxon>Bacillales</taxon>
        <taxon>Bacillaceae</taxon>
        <taxon>Niallia</taxon>
    </lineage>
</organism>
<gene>
    <name evidence="2" type="ORF">F4V44_13310</name>
</gene>
<dbReference type="RefSeq" id="WP_150440507.1">
    <property type="nucleotide sequence ID" value="NZ_VYKL01000019.1"/>
</dbReference>
<sequence length="58" mass="6598">MNKGKENNFKPVNKIYDSSDYEKNNQESKGLADTHEQVSDSYMVGDMMTHDPSNQDKG</sequence>
<feature type="region of interest" description="Disordered" evidence="1">
    <location>
        <begin position="1"/>
        <end position="58"/>
    </location>
</feature>
<name>A0A5J5HPL0_9BACI</name>
<dbReference type="OrthoDB" id="2476089at2"/>
<reference evidence="2 3" key="1">
    <citation type="submission" date="2019-09" db="EMBL/GenBank/DDBJ databases">
        <title>Whole genome sequences of isolates from the Mars Exploration Rovers.</title>
        <authorList>
            <person name="Seuylemezian A."/>
            <person name="Vaishampayan P."/>
        </authorList>
    </citation>
    <scope>NUCLEOTIDE SEQUENCE [LARGE SCALE GENOMIC DNA]</scope>
    <source>
        <strain evidence="2 3">MER_TA_151</strain>
    </source>
</reference>
<evidence type="ECO:0000256" key="1">
    <source>
        <dbReference type="SAM" id="MobiDB-lite"/>
    </source>
</evidence>
<protein>
    <submittedName>
        <fullName evidence="2">DUF4025 domain-containing protein</fullName>
    </submittedName>
</protein>
<accession>A0A5J5HPL0</accession>
<dbReference type="AlphaFoldDB" id="A0A5J5HPL0"/>
<dbReference type="EMBL" id="VYKL01000019">
    <property type="protein sequence ID" value="KAA9023630.1"/>
    <property type="molecule type" value="Genomic_DNA"/>
</dbReference>
<feature type="compositionally biased region" description="Basic and acidic residues" evidence="1">
    <location>
        <begin position="20"/>
        <end position="38"/>
    </location>
</feature>
<dbReference type="Proteomes" id="UP000326671">
    <property type="component" value="Unassembled WGS sequence"/>
</dbReference>
<dbReference type="InterPro" id="IPR025100">
    <property type="entry name" value="DUF4025"/>
</dbReference>
<evidence type="ECO:0000313" key="3">
    <source>
        <dbReference type="Proteomes" id="UP000326671"/>
    </source>
</evidence>